<dbReference type="GO" id="GO:0004674">
    <property type="term" value="F:protein serine/threonine kinase activity"/>
    <property type="evidence" value="ECO:0007669"/>
    <property type="project" value="UniProtKB-KW"/>
</dbReference>
<dbReference type="InterPro" id="IPR000719">
    <property type="entry name" value="Prot_kinase_dom"/>
</dbReference>
<name>A0A2K8P1R5_9MOLU</name>
<reference evidence="2 3" key="1">
    <citation type="submission" date="2017-11" db="EMBL/GenBank/DDBJ databases">
        <title>Genome sequence of Mesoplasma coleopterae BARC 779 (ATCC 49583).</title>
        <authorList>
            <person name="Lo W.-S."/>
            <person name="Kuo C.-H."/>
        </authorList>
    </citation>
    <scope>NUCLEOTIDE SEQUENCE [LARGE SCALE GENOMIC DNA]</scope>
    <source>
        <strain evidence="2 3">BARC 779</strain>
    </source>
</reference>
<dbReference type="SUPFAM" id="SSF56112">
    <property type="entry name" value="Protein kinase-like (PK-like)"/>
    <property type="match status" value="1"/>
</dbReference>
<dbReference type="Pfam" id="PF00069">
    <property type="entry name" value="Pkinase"/>
    <property type="match status" value="1"/>
</dbReference>
<evidence type="ECO:0000313" key="3">
    <source>
        <dbReference type="Proteomes" id="UP000232221"/>
    </source>
</evidence>
<dbReference type="Gene3D" id="1.50.10.20">
    <property type="match status" value="1"/>
</dbReference>
<evidence type="ECO:0000313" key="2">
    <source>
        <dbReference type="EMBL" id="ATZ20697.1"/>
    </source>
</evidence>
<accession>A0A2K8P1R5</accession>
<dbReference type="Pfam" id="PF05147">
    <property type="entry name" value="LANC_like"/>
    <property type="match status" value="1"/>
</dbReference>
<dbReference type="EMBL" id="CP024968">
    <property type="protein sequence ID" value="ATZ20697.1"/>
    <property type="molecule type" value="Genomic_DNA"/>
</dbReference>
<dbReference type="GO" id="GO:0005524">
    <property type="term" value="F:ATP binding"/>
    <property type="evidence" value="ECO:0007669"/>
    <property type="project" value="InterPro"/>
</dbReference>
<dbReference type="InterPro" id="IPR008271">
    <property type="entry name" value="Ser/Thr_kinase_AS"/>
</dbReference>
<dbReference type="Proteomes" id="UP000232221">
    <property type="component" value="Chromosome"/>
</dbReference>
<gene>
    <name evidence="2" type="ORF">MCOLE_v1c01830</name>
</gene>
<keyword evidence="3" id="KW-1185">Reference proteome</keyword>
<dbReference type="PROSITE" id="PS50011">
    <property type="entry name" value="PROTEIN_KINASE_DOM"/>
    <property type="match status" value="1"/>
</dbReference>
<proteinExistence type="predicted"/>
<dbReference type="SUPFAM" id="SSF158745">
    <property type="entry name" value="LanC-like"/>
    <property type="match status" value="1"/>
</dbReference>
<dbReference type="InterPro" id="IPR011009">
    <property type="entry name" value="Kinase-like_dom_sf"/>
</dbReference>
<dbReference type="Pfam" id="PF25816">
    <property type="entry name" value="RamC_N"/>
    <property type="match status" value="1"/>
</dbReference>
<feature type="domain" description="Protein kinase" evidence="1">
    <location>
        <begin position="202"/>
        <end position="530"/>
    </location>
</feature>
<dbReference type="AlphaFoldDB" id="A0A2K8P1R5"/>
<keyword evidence="2" id="KW-0418">Kinase</keyword>
<dbReference type="GO" id="GO:0031179">
    <property type="term" value="P:peptide modification"/>
    <property type="evidence" value="ECO:0007669"/>
    <property type="project" value="InterPro"/>
</dbReference>
<dbReference type="Gene3D" id="1.10.510.10">
    <property type="entry name" value="Transferase(Phosphotransferase) domain 1"/>
    <property type="match status" value="1"/>
</dbReference>
<protein>
    <submittedName>
        <fullName evidence="2">Serine/threonine protein kinase</fullName>
    </submittedName>
</protein>
<sequence length="763" mass="91506">MFLGISLFIHEFNLKMYRKKRDLNYIYYLNHKTFNKIPKLGWKIHLSANLKNYKKLLNITKKICFKFNLNFKYQTSYKKIIEDSQKHTNKFSTGKFITIYCLNQKQFINIINILYSKTKEIEGPFIFSDRRFKDSKCIYYRYGILKGENCYVFGEERLIEMKKNQYYSENLTKPFYLNKKDPLEREYKKYNFYKLKKLNKEYFIKNIIKENNSGNVYMGYLENKKKIIIREFRPNTLLVKKNIDSLYFAKNLEKVQYKCNLLNKSISPKLIDSFYEWENYYIIEEFIEGINLNQWVMTNNPFICNQNNPSNKEIKNYVSKSLEIFQKIVNKIKILKDNKIIHGDLKLDNIMIKNDEPILIDFESSNFLYDFKPYLRNSEHNYFYKKQSCDEISLLFILLDLFAPFSFLLPMQKEIKINERLSYVCNLFNIDIQIFEKLINKLNKRTLKITDFNFSTLFLLKNNNNIQKNKITLKYETKTMWTKKTKKLFYPKNVYNIQLNNYQTKFCNLFLLKNNFSENTFKSKFNNKMLKDYKKEIMKKIDFLLFIKDFSFKNGLSGIGFFLLKIYNNEDFQLNKIVEKIYYSAIAEIENISNSFNLTFDLGISGILFFIYHYEKQNKLKNNFDFLEIIKKIENELVNNLKNGCYVTKNIASPYFGNGTSGILYILSLFNKNKKKFYCNKILEINLQLCSKTDFLYGLPGILFVLYKLSESQTSLLKINEIKKILNTLKDKNGFFRAQVENDHSNYFLNTLIGPYVLEIILK</sequence>
<keyword evidence="2" id="KW-0723">Serine/threonine-protein kinase</keyword>
<keyword evidence="2" id="KW-0808">Transferase</keyword>
<dbReference type="SMART" id="SM00220">
    <property type="entry name" value="S_TKc"/>
    <property type="match status" value="1"/>
</dbReference>
<dbReference type="PROSITE" id="PS00108">
    <property type="entry name" value="PROTEIN_KINASE_ST"/>
    <property type="match status" value="1"/>
</dbReference>
<dbReference type="KEGG" id="mcol:MCOLE_v1c01830"/>
<dbReference type="InterPro" id="IPR007822">
    <property type="entry name" value="LANC-like"/>
</dbReference>
<organism evidence="2 3">
    <name type="scientific">Mesoplasma coleopterae</name>
    <dbReference type="NCBI Taxonomy" id="324078"/>
    <lineage>
        <taxon>Bacteria</taxon>
        <taxon>Bacillati</taxon>
        <taxon>Mycoplasmatota</taxon>
        <taxon>Mollicutes</taxon>
        <taxon>Entomoplasmatales</taxon>
        <taxon>Entomoplasmataceae</taxon>
        <taxon>Mesoplasma</taxon>
    </lineage>
</organism>
<dbReference type="InterPro" id="IPR057929">
    <property type="entry name" value="RamC_N"/>
</dbReference>
<evidence type="ECO:0000259" key="1">
    <source>
        <dbReference type="PROSITE" id="PS50011"/>
    </source>
</evidence>
<dbReference type="OrthoDB" id="399312at2"/>